<feature type="domain" description="Peptidase S54 rhomboid" evidence="6">
    <location>
        <begin position="59"/>
        <end position="201"/>
    </location>
</feature>
<accession>A0AAV9HW66</accession>
<feature type="transmembrane region" description="Helical" evidence="5">
    <location>
        <begin position="94"/>
        <end position="116"/>
    </location>
</feature>
<organism evidence="7 8">
    <name type="scientific">Cladorrhinum samala</name>
    <dbReference type="NCBI Taxonomy" id="585594"/>
    <lineage>
        <taxon>Eukaryota</taxon>
        <taxon>Fungi</taxon>
        <taxon>Dikarya</taxon>
        <taxon>Ascomycota</taxon>
        <taxon>Pezizomycotina</taxon>
        <taxon>Sordariomycetes</taxon>
        <taxon>Sordariomycetidae</taxon>
        <taxon>Sordariales</taxon>
        <taxon>Podosporaceae</taxon>
        <taxon>Cladorrhinum</taxon>
    </lineage>
</organism>
<dbReference type="FunFam" id="3.40.630.10:FF:000121">
    <property type="entry name" value="GPI transamidase component (GAA1), putative"/>
    <property type="match status" value="1"/>
</dbReference>
<gene>
    <name evidence="7" type="ORF">QBC42DRAFT_304257</name>
</gene>
<feature type="transmembrane region" description="Helical" evidence="5">
    <location>
        <begin position="68"/>
        <end position="87"/>
    </location>
</feature>
<feature type="transmembrane region" description="Helical" evidence="5">
    <location>
        <begin position="779"/>
        <end position="805"/>
    </location>
</feature>
<feature type="transmembrane region" description="Helical" evidence="5">
    <location>
        <begin position="153"/>
        <end position="176"/>
    </location>
</feature>
<evidence type="ECO:0000256" key="5">
    <source>
        <dbReference type="SAM" id="Phobius"/>
    </source>
</evidence>
<dbReference type="SUPFAM" id="SSF144091">
    <property type="entry name" value="Rhomboid-like"/>
    <property type="match status" value="1"/>
</dbReference>
<feature type="transmembrane region" description="Helical" evidence="5">
    <location>
        <begin position="825"/>
        <end position="847"/>
    </location>
</feature>
<feature type="transmembrane region" description="Helical" evidence="5">
    <location>
        <begin position="671"/>
        <end position="691"/>
    </location>
</feature>
<feature type="transmembrane region" description="Helical" evidence="5">
    <location>
        <begin position="182"/>
        <end position="204"/>
    </location>
</feature>
<protein>
    <submittedName>
        <fullName evidence="7">Rhomboid protein 2</fullName>
    </submittedName>
</protein>
<dbReference type="Pfam" id="PF01694">
    <property type="entry name" value="Rhomboid"/>
    <property type="match status" value="1"/>
</dbReference>
<evidence type="ECO:0000256" key="2">
    <source>
        <dbReference type="ARBA" id="ARBA00022692"/>
    </source>
</evidence>
<comment type="subcellular location">
    <subcellularLocation>
        <location evidence="1">Membrane</location>
        <topology evidence="1">Multi-pass membrane protein</topology>
    </subcellularLocation>
</comment>
<name>A0AAV9HW66_9PEZI</name>
<dbReference type="Proteomes" id="UP001321749">
    <property type="component" value="Unassembled WGS sequence"/>
</dbReference>
<sequence length="863" mass="95042">MPSITTFNTSRARSYMVRLPLFTRLVLLAILGFWLVGLQSVWDVRQWGALIPKEMGLATLYRMNTFPFIHLNVFHAVMNLLAIVPLLERFEAEYGTLTCLGLFFGPLTTIPSILYVLVEKGLGANTAVMGASMWVFTLLGLEAMRTYKLNPNLVILGYSIPTWTTPIGILFVIAVLVPNSSFLGHAAGLGVGYVAGFGLLKYLAPPEWALRWIEGKLNLLGRLPHYVSVDQKTYGRFGVLPSSNSSTGGSGVGLGLVGTSALALRRDPRMLKVPPYISLLCILVGAVWLFLLPLNEYSRRTYISENALLPGQVHTYFGGSDQNVFRAYKQEVNALAEQGKSNTEINGKLEEIVRGLGLKTARQNFTYAAAGRTYQGENLYAILQAPRGDATEAIVLVAAWENVKKEVNRQGVPLTLTLARYFKRWSLWSKDIIILFSPDSIAGPQAWVDAYHDAHDTSRVASLPIKSGALQGAIAIDYAQEHRFQSIHVVYDGVNGQLPNLDLINSVVNIAGGQMGMGVALQEMWQHNDQYPDRLRTMLRGMLKQGLGLASGPHSSFIPYHVDAVTLQPFGEGWQDEMAMGRVVEGTFRSLNNLLEHLHQSFFFYLLMQRERFVSIGTYLPSAMLVAANFTIMAIFLWMKSGQPAETSTADIKSGSESDKSTPPPTVERELFLPIGVVILCQTVSVIPLYLFNHVPENTLTPLFGLFFLINTILPPILSNLLTTFHRPTLQQYNLIKSFSLLLLGMFLSSLATLNFSLAMIIGLLSAPLSFVKPFPNSAAARAVCFALLNAISPAAVLLAGAAYWKLSVTTILTEAAVAWHVSGTYSSVLVWCVWWPAWLAGCVTVLGRPGDKEEEKNKTKKA</sequence>
<proteinExistence type="predicted"/>
<feature type="transmembrane region" description="Helical" evidence="5">
    <location>
        <begin position="276"/>
        <end position="294"/>
    </location>
</feature>
<keyword evidence="8" id="KW-1185">Reference proteome</keyword>
<dbReference type="GO" id="GO:0042765">
    <property type="term" value="C:GPI-anchor transamidase complex"/>
    <property type="evidence" value="ECO:0007669"/>
    <property type="project" value="InterPro"/>
</dbReference>
<evidence type="ECO:0000259" key="6">
    <source>
        <dbReference type="Pfam" id="PF01694"/>
    </source>
</evidence>
<keyword evidence="2 5" id="KW-0812">Transmembrane</keyword>
<dbReference type="InterPro" id="IPR022764">
    <property type="entry name" value="Peptidase_S54_rhomboid_dom"/>
</dbReference>
<keyword evidence="3 5" id="KW-1133">Transmembrane helix</keyword>
<dbReference type="PANTHER" id="PTHR13304">
    <property type="entry name" value="GLYCOSYLPHOSPHATIDYLINOSITOL ANCHOR ATTACHMENT 1 PROTEIN"/>
    <property type="match status" value="1"/>
</dbReference>
<feature type="transmembrane region" description="Helical" evidence="5">
    <location>
        <begin position="703"/>
        <end position="722"/>
    </location>
</feature>
<dbReference type="InterPro" id="IPR035952">
    <property type="entry name" value="Rhomboid-like_sf"/>
</dbReference>
<comment type="caution">
    <text evidence="7">The sequence shown here is derived from an EMBL/GenBank/DDBJ whole genome shotgun (WGS) entry which is preliminary data.</text>
</comment>
<dbReference type="Pfam" id="PF04114">
    <property type="entry name" value="Gaa1"/>
    <property type="match status" value="1"/>
</dbReference>
<evidence type="ECO:0000256" key="4">
    <source>
        <dbReference type="ARBA" id="ARBA00023136"/>
    </source>
</evidence>
<evidence type="ECO:0000256" key="3">
    <source>
        <dbReference type="ARBA" id="ARBA00022989"/>
    </source>
</evidence>
<dbReference type="GO" id="GO:0016255">
    <property type="term" value="P:attachment of GPI anchor to protein"/>
    <property type="evidence" value="ECO:0007669"/>
    <property type="project" value="TreeGrafter"/>
</dbReference>
<evidence type="ECO:0000313" key="7">
    <source>
        <dbReference type="EMBL" id="KAK4464250.1"/>
    </source>
</evidence>
<feature type="transmembrane region" description="Helical" evidence="5">
    <location>
        <begin position="742"/>
        <end position="767"/>
    </location>
</feature>
<dbReference type="EMBL" id="MU864950">
    <property type="protein sequence ID" value="KAK4464250.1"/>
    <property type="molecule type" value="Genomic_DNA"/>
</dbReference>
<feature type="transmembrane region" description="Helical" evidence="5">
    <location>
        <begin position="616"/>
        <end position="639"/>
    </location>
</feature>
<dbReference type="PANTHER" id="PTHR13304:SF0">
    <property type="entry name" value="GLYCOSYLPHOSPHATIDYLINOSITOL ANCHOR ATTACHMENT 1 PROTEIN"/>
    <property type="match status" value="1"/>
</dbReference>
<dbReference type="AlphaFoldDB" id="A0AAV9HW66"/>
<feature type="transmembrane region" description="Helical" evidence="5">
    <location>
        <begin position="122"/>
        <end position="141"/>
    </location>
</feature>
<keyword evidence="4 5" id="KW-0472">Membrane</keyword>
<dbReference type="InterPro" id="IPR007246">
    <property type="entry name" value="Gaa1"/>
</dbReference>
<evidence type="ECO:0000256" key="1">
    <source>
        <dbReference type="ARBA" id="ARBA00004141"/>
    </source>
</evidence>
<feature type="transmembrane region" description="Helical" evidence="5">
    <location>
        <begin position="21"/>
        <end position="42"/>
    </location>
</feature>
<reference evidence="7" key="2">
    <citation type="submission" date="2023-06" db="EMBL/GenBank/DDBJ databases">
        <authorList>
            <consortium name="Lawrence Berkeley National Laboratory"/>
            <person name="Mondo S.J."/>
            <person name="Hensen N."/>
            <person name="Bonometti L."/>
            <person name="Westerberg I."/>
            <person name="Brannstrom I.O."/>
            <person name="Guillou S."/>
            <person name="Cros-Aarteil S."/>
            <person name="Calhoun S."/>
            <person name="Haridas S."/>
            <person name="Kuo A."/>
            <person name="Pangilinan J."/>
            <person name="Riley R."/>
            <person name="Labutti K."/>
            <person name="Andreopoulos B."/>
            <person name="Lipzen A."/>
            <person name="Chen C."/>
            <person name="Yanf M."/>
            <person name="Daum C."/>
            <person name="Ng V."/>
            <person name="Clum A."/>
            <person name="Steindorff A."/>
            <person name="Ohm R."/>
            <person name="Martin F."/>
            <person name="Silar P."/>
            <person name="Natvig D."/>
            <person name="Lalanne C."/>
            <person name="Gautier V."/>
            <person name="Ament-Velasquez S.L."/>
            <person name="Kruys A."/>
            <person name="Hutchinson M.I."/>
            <person name="Powell A.J."/>
            <person name="Barry K."/>
            <person name="Miller A.N."/>
            <person name="Grigoriev I.V."/>
            <person name="Debuchy R."/>
            <person name="Gladieux P."/>
            <person name="Thoren M.H."/>
            <person name="Johannesson H."/>
        </authorList>
    </citation>
    <scope>NUCLEOTIDE SEQUENCE</scope>
    <source>
        <strain evidence="7">PSN324</strain>
    </source>
</reference>
<dbReference type="GO" id="GO:0004252">
    <property type="term" value="F:serine-type endopeptidase activity"/>
    <property type="evidence" value="ECO:0007669"/>
    <property type="project" value="InterPro"/>
</dbReference>
<evidence type="ECO:0000313" key="8">
    <source>
        <dbReference type="Proteomes" id="UP001321749"/>
    </source>
</evidence>
<reference evidence="7" key="1">
    <citation type="journal article" date="2023" name="Mol. Phylogenet. Evol.">
        <title>Genome-scale phylogeny and comparative genomics of the fungal order Sordariales.</title>
        <authorList>
            <person name="Hensen N."/>
            <person name="Bonometti L."/>
            <person name="Westerberg I."/>
            <person name="Brannstrom I.O."/>
            <person name="Guillou S."/>
            <person name="Cros-Aarteil S."/>
            <person name="Calhoun S."/>
            <person name="Haridas S."/>
            <person name="Kuo A."/>
            <person name="Mondo S."/>
            <person name="Pangilinan J."/>
            <person name="Riley R."/>
            <person name="LaButti K."/>
            <person name="Andreopoulos B."/>
            <person name="Lipzen A."/>
            <person name="Chen C."/>
            <person name="Yan M."/>
            <person name="Daum C."/>
            <person name="Ng V."/>
            <person name="Clum A."/>
            <person name="Steindorff A."/>
            <person name="Ohm R.A."/>
            <person name="Martin F."/>
            <person name="Silar P."/>
            <person name="Natvig D.O."/>
            <person name="Lalanne C."/>
            <person name="Gautier V."/>
            <person name="Ament-Velasquez S.L."/>
            <person name="Kruys A."/>
            <person name="Hutchinson M.I."/>
            <person name="Powell A.J."/>
            <person name="Barry K."/>
            <person name="Miller A.N."/>
            <person name="Grigoriev I.V."/>
            <person name="Debuchy R."/>
            <person name="Gladieux P."/>
            <person name="Hiltunen Thoren M."/>
            <person name="Johannesson H."/>
        </authorList>
    </citation>
    <scope>NUCLEOTIDE SEQUENCE</scope>
    <source>
        <strain evidence="7">PSN324</strain>
    </source>
</reference>
<dbReference type="Gene3D" id="1.20.1540.10">
    <property type="entry name" value="Rhomboid-like"/>
    <property type="match status" value="1"/>
</dbReference>